<dbReference type="Gene3D" id="3.40.50.1820">
    <property type="entry name" value="alpha/beta hydrolase"/>
    <property type="match status" value="1"/>
</dbReference>
<sequence length="285" mass="31312">MDQRIINLFDEYTHKPLSREEFMRRLATLTGSTAAALSVLPLLEINYAQAATTPAQDDRLTTSYISYPSEAGPMRAYIARPKKQGRYGSVVVIHENRGLNPHIEDVTRRAALEGFVALAPDALSPVGGTPTDADKARDMFQQLDMPKTIASFASAFDYLGTQADSNGKFGCVGFCWGGAMANNLAIQVPNVLAAVAFYGRQPDAADVPKIHAALQLHYAEMDERVNAGIAAYEEALKKAGKTYQVYMYPGAQHAFHNDTAPTRYNADAAKLAWKRTVDFFNEKLR</sequence>
<comment type="caution">
    <text evidence="2">The sequence shown here is derived from an EMBL/GenBank/DDBJ whole genome shotgun (WGS) entry which is preliminary data.</text>
</comment>
<dbReference type="RefSeq" id="WP_254092041.1">
    <property type="nucleotide sequence ID" value="NZ_JAHESC010000031.1"/>
</dbReference>
<dbReference type="AlphaFoldDB" id="A0AAP2DBD1"/>
<dbReference type="PANTHER" id="PTHR46623:SF6">
    <property type="entry name" value="ALPHA_BETA-HYDROLASES SUPERFAMILY PROTEIN"/>
    <property type="match status" value="1"/>
</dbReference>
<keyword evidence="2" id="KW-0378">Hydrolase</keyword>
<dbReference type="InterPro" id="IPR029058">
    <property type="entry name" value="AB_hydrolase_fold"/>
</dbReference>
<accession>A0AAP2DBD1</accession>
<organism evidence="2 3">
    <name type="scientific">Dawidia soli</name>
    <dbReference type="NCBI Taxonomy" id="2782352"/>
    <lineage>
        <taxon>Bacteria</taxon>
        <taxon>Pseudomonadati</taxon>
        <taxon>Bacteroidota</taxon>
        <taxon>Cytophagia</taxon>
        <taxon>Cytophagales</taxon>
        <taxon>Chryseotaleaceae</taxon>
        <taxon>Dawidia</taxon>
    </lineage>
</organism>
<dbReference type="Pfam" id="PF01738">
    <property type="entry name" value="DLH"/>
    <property type="match status" value="1"/>
</dbReference>
<dbReference type="GO" id="GO:0016787">
    <property type="term" value="F:hydrolase activity"/>
    <property type="evidence" value="ECO:0007669"/>
    <property type="project" value="UniProtKB-KW"/>
</dbReference>
<dbReference type="InterPro" id="IPR002925">
    <property type="entry name" value="Dienelactn_hydro"/>
</dbReference>
<feature type="domain" description="Dienelactone hydrolase" evidence="1">
    <location>
        <begin position="74"/>
        <end position="282"/>
    </location>
</feature>
<dbReference type="Proteomes" id="UP001319180">
    <property type="component" value="Unassembled WGS sequence"/>
</dbReference>
<protein>
    <submittedName>
        <fullName evidence="2">Dienelactone hydrolase family protein</fullName>
    </submittedName>
</protein>
<reference evidence="2 3" key="1">
    <citation type="submission" date="2021-05" db="EMBL/GenBank/DDBJ databases">
        <title>A Polyphasic approach of four new species of the genus Ohtaekwangia: Ohtaekwangia histidinii sp. nov., Ohtaekwangia cretensis sp. nov., Ohtaekwangia indiensis sp. nov., Ohtaekwangia reichenbachii sp. nov. from diverse environment.</title>
        <authorList>
            <person name="Octaviana S."/>
        </authorList>
    </citation>
    <scope>NUCLEOTIDE SEQUENCE [LARGE SCALE GENOMIC DNA]</scope>
    <source>
        <strain evidence="2 3">PWU37</strain>
    </source>
</reference>
<dbReference type="EMBL" id="JAHESC010000031">
    <property type="protein sequence ID" value="MBT1688814.1"/>
    <property type="molecule type" value="Genomic_DNA"/>
</dbReference>
<gene>
    <name evidence="2" type="ORF">KK078_19755</name>
</gene>
<dbReference type="PANTHER" id="PTHR46623">
    <property type="entry name" value="CARBOXYMETHYLENEBUTENOLIDASE-RELATED"/>
    <property type="match status" value="1"/>
</dbReference>
<keyword evidence="3" id="KW-1185">Reference proteome</keyword>
<dbReference type="InterPro" id="IPR051049">
    <property type="entry name" value="Dienelactone_hydrolase-like"/>
</dbReference>
<proteinExistence type="predicted"/>
<dbReference type="SUPFAM" id="SSF53474">
    <property type="entry name" value="alpha/beta-Hydrolases"/>
    <property type="match status" value="1"/>
</dbReference>
<evidence type="ECO:0000313" key="3">
    <source>
        <dbReference type="Proteomes" id="UP001319180"/>
    </source>
</evidence>
<name>A0AAP2DBD1_9BACT</name>
<evidence type="ECO:0000313" key="2">
    <source>
        <dbReference type="EMBL" id="MBT1688814.1"/>
    </source>
</evidence>
<evidence type="ECO:0000259" key="1">
    <source>
        <dbReference type="Pfam" id="PF01738"/>
    </source>
</evidence>